<dbReference type="SUPFAM" id="SSF75005">
    <property type="entry name" value="Arabinanase/levansucrase/invertase"/>
    <property type="match status" value="1"/>
</dbReference>
<dbReference type="PROSITE" id="PS51175">
    <property type="entry name" value="CBM6"/>
    <property type="match status" value="2"/>
</dbReference>
<dbReference type="InterPro" id="IPR023296">
    <property type="entry name" value="Glyco_hydro_beta-prop_sf"/>
</dbReference>
<evidence type="ECO:0000256" key="9">
    <source>
        <dbReference type="SAM" id="SignalP"/>
    </source>
</evidence>
<dbReference type="AlphaFoldDB" id="A0A0A1ED93"/>
<keyword evidence="3 9" id="KW-0732">Signal</keyword>
<evidence type="ECO:0000256" key="7">
    <source>
        <dbReference type="PIRSR" id="PIRSR606710-2"/>
    </source>
</evidence>
<keyword evidence="2" id="KW-0624">Polysaccharide degradation</keyword>
<feature type="region of interest" description="Disordered" evidence="8">
    <location>
        <begin position="515"/>
        <end position="538"/>
    </location>
</feature>
<evidence type="ECO:0000256" key="4">
    <source>
        <dbReference type="ARBA" id="ARBA00022801"/>
    </source>
</evidence>
<dbReference type="SUPFAM" id="SSF49785">
    <property type="entry name" value="Galactose-binding domain-like"/>
    <property type="match status" value="2"/>
</dbReference>
<dbReference type="CDD" id="cd04078">
    <property type="entry name" value="CBM36_xylanase-like"/>
    <property type="match status" value="1"/>
</dbReference>
<evidence type="ECO:0000256" key="3">
    <source>
        <dbReference type="ARBA" id="ARBA00022729"/>
    </source>
</evidence>
<dbReference type="Gene3D" id="2.60.120.260">
    <property type="entry name" value="Galactose-binding domain-like"/>
    <property type="match status" value="2"/>
</dbReference>
<sequence length="657" mass="69296">MNLKFRRFAALLAALALLLTCFPVTSAYAANSALAKTPGNSNPLMDHKLGADPFALVYNGRVYVYMSSDAYVYNSNGTVKDNDFSALTKINVISSADMVNWTDHGSIPVAGQNNANNGAGIAKWASLSWAPSVARKTINGKDKFFLYFANGGSGIGVLTSDSPIGPWSDPLGRALVTGSTPNMSGVTWLFDPAVLVDDDGTGYLYMGGGIPNTSDQSSIANPKTARVAKLGADMISLNGTPVTIDAPFMFEDSGIHKYNGKYYYSYCINFSGTHPAAYPAGEIGYMVSNSPMGPFTYAGHFLKNPAVFFGSGGNNHHAVFNFNNQWYVVYHAQTVSQAQLGSGKGYRSPHINKLVHNADGTIQEVQANMAGIAQIANLNPYNRTEAETIGWSAGITTENSQAAGGPFNNQNVTNIHNGDWIAVGNADFGSSGAKSFKANVASTSGGKIEIRLDSPTGTLAGTLNVTSTGGAQTWKQVETSVNNITGVHRLYLVFTGSGSGNLFNLDYWQFSTNPAGSGSGSDPGSDPGTNPGSGSGSVTRVEVENMTLSGQYAGKISSPFNGVALYANNDSASFDQYFAYSTHTFSLRGASTNSSTARVDLQIGGTTVGSFYFTGTTPTVQTLSNVSHVTGPTNIKLIVTTDNGTWDAVLDYLEFSL</sequence>
<dbReference type="Gene3D" id="2.115.10.20">
    <property type="entry name" value="Glycosyl hydrolase domain, family 43"/>
    <property type="match status" value="1"/>
</dbReference>
<feature type="signal peptide" evidence="9">
    <location>
        <begin position="1"/>
        <end position="29"/>
    </location>
</feature>
<dbReference type="PANTHER" id="PTHR43772">
    <property type="entry name" value="ENDO-1,4-BETA-XYLANASE"/>
    <property type="match status" value="1"/>
</dbReference>
<feature type="chain" id="PRO_5001973886" evidence="9">
    <location>
        <begin position="30"/>
        <end position="657"/>
    </location>
</feature>
<dbReference type="InterPro" id="IPR005084">
    <property type="entry name" value="CBM6"/>
</dbReference>
<comment type="similarity">
    <text evidence="1">Belongs to the glycosyl hydrolase 43 family.</text>
</comment>
<keyword evidence="5" id="KW-0119">Carbohydrate metabolism</keyword>
<evidence type="ECO:0000256" key="8">
    <source>
        <dbReference type="SAM" id="MobiDB-lite"/>
    </source>
</evidence>
<dbReference type="InterPro" id="IPR006584">
    <property type="entry name" value="Cellulose-bd_IV"/>
</dbReference>
<keyword evidence="2" id="KW-0858">Xylan degradation</keyword>
<keyword evidence="4 11" id="KW-0378">Hydrolase</keyword>
<dbReference type="Pfam" id="PF04616">
    <property type="entry name" value="Glyco_hydro_43"/>
    <property type="match status" value="1"/>
</dbReference>
<evidence type="ECO:0000256" key="2">
    <source>
        <dbReference type="ARBA" id="ARBA00022651"/>
    </source>
</evidence>
<dbReference type="EMBL" id="KM387440">
    <property type="protein sequence ID" value="AIY28330.1"/>
    <property type="molecule type" value="Genomic_DNA"/>
</dbReference>
<dbReference type="SMART" id="SM00606">
    <property type="entry name" value="CBD_IV"/>
    <property type="match status" value="1"/>
</dbReference>
<dbReference type="GO" id="GO:0045493">
    <property type="term" value="P:xylan catabolic process"/>
    <property type="evidence" value="ECO:0007669"/>
    <property type="project" value="UniProtKB-KW"/>
</dbReference>
<dbReference type="SMR" id="A0A0A1ED93"/>
<name>A0A0A1ED93_9BACL</name>
<dbReference type="InterPro" id="IPR008979">
    <property type="entry name" value="Galactose-bd-like_sf"/>
</dbReference>
<evidence type="ECO:0000256" key="6">
    <source>
        <dbReference type="ARBA" id="ARBA00023295"/>
    </source>
</evidence>
<evidence type="ECO:0000313" key="11">
    <source>
        <dbReference type="EMBL" id="AIY28330.1"/>
    </source>
</evidence>
<dbReference type="PANTHER" id="PTHR43772:SF2">
    <property type="entry name" value="PUTATIVE (AFU_ORTHOLOGUE AFUA_2G04480)-RELATED"/>
    <property type="match status" value="1"/>
</dbReference>
<dbReference type="GO" id="GO:0004553">
    <property type="term" value="F:hydrolase activity, hydrolyzing O-glycosyl compounds"/>
    <property type="evidence" value="ECO:0007669"/>
    <property type="project" value="InterPro"/>
</dbReference>
<organism evidence="11">
    <name type="scientific">Paenibacillus curdlanolyticus</name>
    <dbReference type="NCBI Taxonomy" id="59840"/>
    <lineage>
        <taxon>Bacteria</taxon>
        <taxon>Bacillati</taxon>
        <taxon>Bacillota</taxon>
        <taxon>Bacilli</taxon>
        <taxon>Bacillales</taxon>
        <taxon>Paenibacillaceae</taxon>
        <taxon>Paenibacillus</taxon>
    </lineage>
</organism>
<dbReference type="CDD" id="cd09003">
    <property type="entry name" value="GH43_XynD-like"/>
    <property type="match status" value="1"/>
</dbReference>
<evidence type="ECO:0000256" key="5">
    <source>
        <dbReference type="ARBA" id="ARBA00023277"/>
    </source>
</evidence>
<proteinExistence type="inferred from homology"/>
<protein>
    <submittedName>
        <fullName evidence="11">Putative arabinofuranohydrolase</fullName>
    </submittedName>
</protein>
<evidence type="ECO:0000256" key="1">
    <source>
        <dbReference type="ARBA" id="ARBA00009865"/>
    </source>
</evidence>
<feature type="domain" description="CBM6" evidence="10">
    <location>
        <begin position="539"/>
        <end position="656"/>
    </location>
</feature>
<reference evidence="11" key="1">
    <citation type="submission" date="2014-08" db="EMBL/GenBank/DDBJ databases">
        <authorList>
            <person name="Limsakul P."/>
            <person name="Waeonukul R."/>
            <person name="Sornyotha S."/>
            <person name="Pitsuwan P."/>
            <person name="Pason P."/>
            <person name="Tachaapaikoon C."/>
            <person name="Ratanakhanokchai K."/>
        </authorList>
    </citation>
    <scope>NUCLEOTIDE SEQUENCE</scope>
    <source>
        <strain evidence="11">B-6</strain>
    </source>
</reference>
<dbReference type="InterPro" id="IPR006710">
    <property type="entry name" value="Glyco_hydro_43"/>
</dbReference>
<dbReference type="GO" id="GO:0030246">
    <property type="term" value="F:carbohydrate binding"/>
    <property type="evidence" value="ECO:0007669"/>
    <property type="project" value="InterPro"/>
</dbReference>
<feature type="domain" description="CBM6" evidence="10">
    <location>
        <begin position="382"/>
        <end position="511"/>
    </location>
</feature>
<accession>A0A0A1ED93</accession>
<evidence type="ECO:0000259" key="10">
    <source>
        <dbReference type="PROSITE" id="PS51175"/>
    </source>
</evidence>
<feature type="site" description="Important for catalytic activity, responsible for pKa modulation of the active site Glu and correct orientation of both the proton donor and substrate" evidence="7">
    <location>
        <position position="191"/>
    </location>
</feature>
<dbReference type="CDD" id="cd04084">
    <property type="entry name" value="CBM6_xylanase-like"/>
    <property type="match status" value="1"/>
</dbReference>
<dbReference type="Pfam" id="PF03422">
    <property type="entry name" value="CBM_6"/>
    <property type="match status" value="2"/>
</dbReference>
<feature type="compositionally biased region" description="Low complexity" evidence="8">
    <location>
        <begin position="520"/>
        <end position="532"/>
    </location>
</feature>
<dbReference type="InterPro" id="IPR052176">
    <property type="entry name" value="Glycosyl_Hydrlase_43_Enz"/>
</dbReference>
<keyword evidence="6" id="KW-0326">Glycosidase</keyword>